<comment type="caution">
    <text evidence="6">The sequence shown here is derived from an EMBL/GenBank/DDBJ whole genome shotgun (WGS) entry which is preliminary data.</text>
</comment>
<dbReference type="GO" id="GO:0005634">
    <property type="term" value="C:nucleus"/>
    <property type="evidence" value="ECO:0007669"/>
    <property type="project" value="UniProtKB-SubCell"/>
</dbReference>
<sequence length="716" mass="79050">MEKRSSPNGALPQLTCELCRERKVKCDKLVPCTNCLSAGVVCVPVQRLRMARGRHVRNRDRSSVLDEDLKRRVRRLEALIKAGGGASLPEQLAPNPTSSGAEAPLNAAGNHQPEKRAILMQQPAHFWADLAEEIHGLRDVLESAPNNETDAEDDAGLALEPEQVETTMFNSVHRGISVLGLSEPSSHIFQQAARVHPTTAQKLCQVYLQQVDPIIKILHRPSLGNFMLHGGGYLGYQEGHPSTQVLSAAVSYAAAGSMTENQCQKNLHTGKSSIVADCRRACEAALERSGLLYTRDVTVLQAFVLYLVARHCEERSRAVWTLFAVAVRIAKALSLNLDPRKVPSQRRETFFEQETRKRLWLTICMLDVQVSIGMTSQPLIAVDEAMAGFKDPPRHVNDADFDQTTTHPVAEREGLTDTTYAIIKYKLQLLGRLTLFGAQDSPQSETKKSWDNNDHAVKSDMQSRQQHVECFEQEILGLMRLCDPESSTYAWFTLHSAQCFLAGARAIVLRPLQRLREGSQPPPPRVRGNTELLQLTAKVLEKAVLAHTDARGEGFRWSVTIPWHVLAITIAECYICADDASGDTDVADIIRRVWPTVEGTYRIHEDAVAVAIGSTSCDRLQGPMRRLIKRTREKLATILEMRPNNSSQSGATSSNAPGMASSASMTGLDANSVPSFEVPTSMLEDPAWGIWEEFVSGISFDDFGGPDPLFFSGENT</sequence>
<evidence type="ECO:0000256" key="1">
    <source>
        <dbReference type="ARBA" id="ARBA00004123"/>
    </source>
</evidence>
<dbReference type="InterPro" id="IPR007219">
    <property type="entry name" value="XnlR_reg_dom"/>
</dbReference>
<proteinExistence type="predicted"/>
<keyword evidence="3" id="KW-0539">Nucleus</keyword>
<reference evidence="6" key="1">
    <citation type="journal article" date="2023" name="Mol. Phylogenet. Evol.">
        <title>Genome-scale phylogeny and comparative genomics of the fungal order Sordariales.</title>
        <authorList>
            <person name="Hensen N."/>
            <person name="Bonometti L."/>
            <person name="Westerberg I."/>
            <person name="Brannstrom I.O."/>
            <person name="Guillou S."/>
            <person name="Cros-Aarteil S."/>
            <person name="Calhoun S."/>
            <person name="Haridas S."/>
            <person name="Kuo A."/>
            <person name="Mondo S."/>
            <person name="Pangilinan J."/>
            <person name="Riley R."/>
            <person name="LaButti K."/>
            <person name="Andreopoulos B."/>
            <person name="Lipzen A."/>
            <person name="Chen C."/>
            <person name="Yan M."/>
            <person name="Daum C."/>
            <person name="Ng V."/>
            <person name="Clum A."/>
            <person name="Steindorff A."/>
            <person name="Ohm R.A."/>
            <person name="Martin F."/>
            <person name="Silar P."/>
            <person name="Natvig D.O."/>
            <person name="Lalanne C."/>
            <person name="Gautier V."/>
            <person name="Ament-Velasquez S.L."/>
            <person name="Kruys A."/>
            <person name="Hutchinson M.I."/>
            <person name="Powell A.J."/>
            <person name="Barry K."/>
            <person name="Miller A.N."/>
            <person name="Grigoriev I.V."/>
            <person name="Debuchy R."/>
            <person name="Gladieux P."/>
            <person name="Hiltunen Thoren M."/>
            <person name="Johannesson H."/>
        </authorList>
    </citation>
    <scope>NUCLEOTIDE SEQUENCE</scope>
    <source>
        <strain evidence="6">CBS 232.78</strain>
    </source>
</reference>
<evidence type="ECO:0000256" key="2">
    <source>
        <dbReference type="ARBA" id="ARBA00022723"/>
    </source>
</evidence>
<organism evidence="6 7">
    <name type="scientific">Podospora didyma</name>
    <dbReference type="NCBI Taxonomy" id="330526"/>
    <lineage>
        <taxon>Eukaryota</taxon>
        <taxon>Fungi</taxon>
        <taxon>Dikarya</taxon>
        <taxon>Ascomycota</taxon>
        <taxon>Pezizomycotina</taxon>
        <taxon>Sordariomycetes</taxon>
        <taxon>Sordariomycetidae</taxon>
        <taxon>Sordariales</taxon>
        <taxon>Podosporaceae</taxon>
        <taxon>Podospora</taxon>
    </lineage>
</organism>
<dbReference type="Pfam" id="PF00172">
    <property type="entry name" value="Zn_clus"/>
    <property type="match status" value="1"/>
</dbReference>
<evidence type="ECO:0000313" key="6">
    <source>
        <dbReference type="EMBL" id="KAK3387320.1"/>
    </source>
</evidence>
<feature type="region of interest" description="Disordered" evidence="4">
    <location>
        <begin position="86"/>
        <end position="108"/>
    </location>
</feature>
<dbReference type="PROSITE" id="PS00463">
    <property type="entry name" value="ZN2_CY6_FUNGAL_1"/>
    <property type="match status" value="1"/>
</dbReference>
<dbReference type="SMART" id="SM00906">
    <property type="entry name" value="Fungal_trans"/>
    <property type="match status" value="1"/>
</dbReference>
<dbReference type="GO" id="GO:0000981">
    <property type="term" value="F:DNA-binding transcription factor activity, RNA polymerase II-specific"/>
    <property type="evidence" value="ECO:0007669"/>
    <property type="project" value="InterPro"/>
</dbReference>
<comment type="subcellular location">
    <subcellularLocation>
        <location evidence="1">Nucleus</location>
    </subcellularLocation>
</comment>
<keyword evidence="7" id="KW-1185">Reference proteome</keyword>
<dbReference type="GO" id="GO:0006351">
    <property type="term" value="P:DNA-templated transcription"/>
    <property type="evidence" value="ECO:0007669"/>
    <property type="project" value="InterPro"/>
</dbReference>
<dbReference type="CDD" id="cd12148">
    <property type="entry name" value="fungal_TF_MHR"/>
    <property type="match status" value="1"/>
</dbReference>
<dbReference type="SUPFAM" id="SSF57701">
    <property type="entry name" value="Zn2/Cys6 DNA-binding domain"/>
    <property type="match status" value="1"/>
</dbReference>
<dbReference type="GO" id="GO:0003677">
    <property type="term" value="F:DNA binding"/>
    <property type="evidence" value="ECO:0007669"/>
    <property type="project" value="InterPro"/>
</dbReference>
<dbReference type="InterPro" id="IPR001138">
    <property type="entry name" value="Zn2Cys6_DnaBD"/>
</dbReference>
<feature type="domain" description="Zn(2)-C6 fungal-type" evidence="5">
    <location>
        <begin position="15"/>
        <end position="43"/>
    </location>
</feature>
<protein>
    <recommendedName>
        <fullName evidence="5">Zn(2)-C6 fungal-type domain-containing protein</fullName>
    </recommendedName>
</protein>
<dbReference type="PANTHER" id="PTHR31001">
    <property type="entry name" value="UNCHARACTERIZED TRANSCRIPTIONAL REGULATORY PROTEIN"/>
    <property type="match status" value="1"/>
</dbReference>
<dbReference type="CDD" id="cd00067">
    <property type="entry name" value="GAL4"/>
    <property type="match status" value="1"/>
</dbReference>
<dbReference type="Pfam" id="PF04082">
    <property type="entry name" value="Fungal_trans"/>
    <property type="match status" value="1"/>
</dbReference>
<dbReference type="Proteomes" id="UP001285441">
    <property type="component" value="Unassembled WGS sequence"/>
</dbReference>
<dbReference type="EMBL" id="JAULSW010000003">
    <property type="protein sequence ID" value="KAK3387320.1"/>
    <property type="molecule type" value="Genomic_DNA"/>
</dbReference>
<dbReference type="InterPro" id="IPR050613">
    <property type="entry name" value="Sec_Metabolite_Reg"/>
</dbReference>
<evidence type="ECO:0000313" key="7">
    <source>
        <dbReference type="Proteomes" id="UP001285441"/>
    </source>
</evidence>
<gene>
    <name evidence="6" type="ORF">B0H63DRAFT_521378</name>
</gene>
<feature type="region of interest" description="Disordered" evidence="4">
    <location>
        <begin position="641"/>
        <end position="665"/>
    </location>
</feature>
<name>A0AAE0NTG6_9PEZI</name>
<dbReference type="AlphaFoldDB" id="A0AAE0NTG6"/>
<dbReference type="PROSITE" id="PS50048">
    <property type="entry name" value="ZN2_CY6_FUNGAL_2"/>
    <property type="match status" value="1"/>
</dbReference>
<dbReference type="Gene3D" id="4.10.240.10">
    <property type="entry name" value="Zn(2)-C6 fungal-type DNA-binding domain"/>
    <property type="match status" value="1"/>
</dbReference>
<reference evidence="6" key="2">
    <citation type="submission" date="2023-06" db="EMBL/GenBank/DDBJ databases">
        <authorList>
            <consortium name="Lawrence Berkeley National Laboratory"/>
            <person name="Haridas S."/>
            <person name="Hensen N."/>
            <person name="Bonometti L."/>
            <person name="Westerberg I."/>
            <person name="Brannstrom I.O."/>
            <person name="Guillou S."/>
            <person name="Cros-Aarteil S."/>
            <person name="Calhoun S."/>
            <person name="Kuo A."/>
            <person name="Mondo S."/>
            <person name="Pangilinan J."/>
            <person name="Riley R."/>
            <person name="LaButti K."/>
            <person name="Andreopoulos B."/>
            <person name="Lipzen A."/>
            <person name="Chen C."/>
            <person name="Yanf M."/>
            <person name="Daum C."/>
            <person name="Ng V."/>
            <person name="Clum A."/>
            <person name="Steindorff A."/>
            <person name="Ohm R."/>
            <person name="Martin F."/>
            <person name="Silar P."/>
            <person name="Natvig D."/>
            <person name="Lalanne C."/>
            <person name="Gautier V."/>
            <person name="Ament-velasquez S.L."/>
            <person name="Kruys A."/>
            <person name="Hutchinson M.I."/>
            <person name="Powell A.J."/>
            <person name="Barry K."/>
            <person name="Miller A.N."/>
            <person name="Grigoriev I.V."/>
            <person name="Debuchy R."/>
            <person name="Gladieux P."/>
            <person name="Thoren M.H."/>
            <person name="Johannesson H."/>
        </authorList>
    </citation>
    <scope>NUCLEOTIDE SEQUENCE</scope>
    <source>
        <strain evidence="6">CBS 232.78</strain>
    </source>
</reference>
<evidence type="ECO:0000259" key="5">
    <source>
        <dbReference type="PROSITE" id="PS50048"/>
    </source>
</evidence>
<dbReference type="InterPro" id="IPR036864">
    <property type="entry name" value="Zn2-C6_fun-type_DNA-bd_sf"/>
</dbReference>
<evidence type="ECO:0000256" key="3">
    <source>
        <dbReference type="ARBA" id="ARBA00023242"/>
    </source>
</evidence>
<evidence type="ECO:0000256" key="4">
    <source>
        <dbReference type="SAM" id="MobiDB-lite"/>
    </source>
</evidence>
<feature type="compositionally biased region" description="Polar residues" evidence="4">
    <location>
        <begin position="643"/>
        <end position="665"/>
    </location>
</feature>
<accession>A0AAE0NTG6</accession>
<dbReference type="GO" id="GO:0008270">
    <property type="term" value="F:zinc ion binding"/>
    <property type="evidence" value="ECO:0007669"/>
    <property type="project" value="InterPro"/>
</dbReference>
<dbReference type="SMART" id="SM00066">
    <property type="entry name" value="GAL4"/>
    <property type="match status" value="1"/>
</dbReference>
<keyword evidence="2" id="KW-0479">Metal-binding</keyword>
<dbReference type="PANTHER" id="PTHR31001:SF50">
    <property type="entry name" value="ZN(II)2CYS6 TRANSCRIPTION FACTOR (EUROFUNG)"/>
    <property type="match status" value="1"/>
</dbReference>